<dbReference type="Proteomes" id="UP001235939">
    <property type="component" value="Chromosome 06"/>
</dbReference>
<gene>
    <name evidence="1" type="ORF">LAZ67_6002573</name>
</gene>
<protein>
    <submittedName>
        <fullName evidence="1">Uncharacterized protein</fullName>
    </submittedName>
</protein>
<sequence length="133" mass="15549">MFPWIKIKTQPVPRASRHIAEESIVPPQAIKIVNTPIRKGWCLLQAPKTRHQPNKTLYQHVVGQEFLLRPHWIFKDPIGRGMVYRPYYTSENASWENTSLRMRSRAATAGTMNERNRKTKYSSTTRPFFPLSI</sequence>
<name>A0ABY6KNI7_9ARAC</name>
<reference evidence="1 2" key="1">
    <citation type="submission" date="2022-01" db="EMBL/GenBank/DDBJ databases">
        <title>A chromosomal length assembly of Cordylochernes scorpioides.</title>
        <authorList>
            <person name="Zeh D."/>
            <person name="Zeh J."/>
        </authorList>
    </citation>
    <scope>NUCLEOTIDE SEQUENCE [LARGE SCALE GENOMIC DNA]</scope>
    <source>
        <strain evidence="1">IN4F17</strain>
        <tissue evidence="1">Whole Body</tissue>
    </source>
</reference>
<dbReference type="EMBL" id="CP092868">
    <property type="protein sequence ID" value="UYV69140.1"/>
    <property type="molecule type" value="Genomic_DNA"/>
</dbReference>
<evidence type="ECO:0000313" key="1">
    <source>
        <dbReference type="EMBL" id="UYV69140.1"/>
    </source>
</evidence>
<proteinExistence type="predicted"/>
<keyword evidence="2" id="KW-1185">Reference proteome</keyword>
<accession>A0ABY6KNI7</accession>
<organism evidence="1 2">
    <name type="scientific">Cordylochernes scorpioides</name>
    <dbReference type="NCBI Taxonomy" id="51811"/>
    <lineage>
        <taxon>Eukaryota</taxon>
        <taxon>Metazoa</taxon>
        <taxon>Ecdysozoa</taxon>
        <taxon>Arthropoda</taxon>
        <taxon>Chelicerata</taxon>
        <taxon>Arachnida</taxon>
        <taxon>Pseudoscorpiones</taxon>
        <taxon>Cheliferoidea</taxon>
        <taxon>Chernetidae</taxon>
        <taxon>Cordylochernes</taxon>
    </lineage>
</organism>
<evidence type="ECO:0000313" key="2">
    <source>
        <dbReference type="Proteomes" id="UP001235939"/>
    </source>
</evidence>